<dbReference type="Proteomes" id="UP001501371">
    <property type="component" value="Unassembled WGS sequence"/>
</dbReference>
<dbReference type="InterPro" id="IPR032710">
    <property type="entry name" value="NTF2-like_dom_sf"/>
</dbReference>
<evidence type="ECO:0000313" key="1">
    <source>
        <dbReference type="EMBL" id="GAA1176777.1"/>
    </source>
</evidence>
<proteinExistence type="predicted"/>
<comment type="caution">
    <text evidence="1">The sequence shown here is derived from an EMBL/GenBank/DDBJ whole genome shotgun (WGS) entry which is preliminary data.</text>
</comment>
<name>A0ABN1UWV2_9ACTN</name>
<dbReference type="EMBL" id="BAAAKV010000032">
    <property type="protein sequence ID" value="GAA1176777.1"/>
    <property type="molecule type" value="Genomic_DNA"/>
</dbReference>
<keyword evidence="2" id="KW-1185">Reference proteome</keyword>
<evidence type="ECO:0008006" key="3">
    <source>
        <dbReference type="Google" id="ProtNLM"/>
    </source>
</evidence>
<accession>A0ABN1UWV2</accession>
<sequence length="422" mass="44982">MAGQERTTAGTSGGVRRRTAVSGLAAALIAPAVSGCGRPAEPRAADPSRDAEARIRRTLARRAAAVLTRDERAYLDALAPGAQDLRAAERRAFRDLAEVPLGAWEYRITDVARSGARATVHADLRYRLTGHDSAPVATPRVLELGERAGRWYVTADRRAGGGAPQLWQQGTVRAVRGARALVLGVGQEDAALRALAAAADRAVPAVTDAWPDSWARKTVLLVPGSAAAMAALLGGPADGYRGIPAVTTGRAGRAGAAPADRIVVNPEAYGSLTGFGRQVVLTHETTHVATRTATSAATPTWLSEGFADWVAYRRTGRAASRIAPELQRAVRRGELPAGLPPDDDFAFDGDADRLARAYEGAWLACELIAERWGERRLTDFYRAVGGQERREGAVARAARDVLATSADDLTERWRAYARRRMG</sequence>
<evidence type="ECO:0000313" key="2">
    <source>
        <dbReference type="Proteomes" id="UP001501371"/>
    </source>
</evidence>
<gene>
    <name evidence="1" type="ORF">GCM10009654_37520</name>
</gene>
<organism evidence="1 2">
    <name type="scientific">Streptomyces hebeiensis</name>
    <dbReference type="NCBI Taxonomy" id="229486"/>
    <lineage>
        <taxon>Bacteria</taxon>
        <taxon>Bacillati</taxon>
        <taxon>Actinomycetota</taxon>
        <taxon>Actinomycetes</taxon>
        <taxon>Kitasatosporales</taxon>
        <taxon>Streptomycetaceae</taxon>
        <taxon>Streptomyces</taxon>
    </lineage>
</organism>
<reference evidence="1 2" key="1">
    <citation type="journal article" date="2019" name="Int. J. Syst. Evol. Microbiol.">
        <title>The Global Catalogue of Microorganisms (GCM) 10K type strain sequencing project: providing services to taxonomists for standard genome sequencing and annotation.</title>
        <authorList>
            <consortium name="The Broad Institute Genomics Platform"/>
            <consortium name="The Broad Institute Genome Sequencing Center for Infectious Disease"/>
            <person name="Wu L."/>
            <person name="Ma J."/>
        </authorList>
    </citation>
    <scope>NUCLEOTIDE SEQUENCE [LARGE SCALE GENOMIC DNA]</scope>
    <source>
        <strain evidence="1 2">JCM 12696</strain>
    </source>
</reference>
<protein>
    <recommendedName>
        <fullName evidence="3">Lipoprotein</fullName>
    </recommendedName>
</protein>
<dbReference type="RefSeq" id="WP_344277715.1">
    <property type="nucleotide sequence ID" value="NZ_BAAAKV010000032.1"/>
</dbReference>
<dbReference type="SUPFAM" id="SSF54427">
    <property type="entry name" value="NTF2-like"/>
    <property type="match status" value="1"/>
</dbReference>